<sequence>MVRTKCDQVAPTTAGLNASWVIIGVGISLGTSRLEDPGISSWLAGLRVAVSPGATVFGRLECKASALTSHHPPVVARSDLQPDRAHLIQIANAACVVALSGAPKRGDGDGQVVAVDKADVVEILFPECDLG</sequence>
<evidence type="ECO:0000313" key="1">
    <source>
        <dbReference type="EMBL" id="DAD32084.1"/>
    </source>
</evidence>
<dbReference type="AlphaFoldDB" id="A0A822YD72"/>
<name>A0A822YD72_NELNU</name>
<keyword evidence="2" id="KW-1185">Reference proteome</keyword>
<proteinExistence type="predicted"/>
<comment type="caution">
    <text evidence="1">The sequence shown here is derived from an EMBL/GenBank/DDBJ whole genome shotgun (WGS) entry which is preliminary data.</text>
</comment>
<protein>
    <submittedName>
        <fullName evidence="1">Uncharacterized protein</fullName>
    </submittedName>
</protein>
<reference evidence="1 2" key="1">
    <citation type="journal article" date="2020" name="Mol. Biol. Evol.">
        <title>Distinct Expression and Methylation Patterns for Genes with Different Fates following a Single Whole-Genome Duplication in Flowering Plants.</title>
        <authorList>
            <person name="Shi T."/>
            <person name="Rahmani R.S."/>
            <person name="Gugger P.F."/>
            <person name="Wang M."/>
            <person name="Li H."/>
            <person name="Zhang Y."/>
            <person name="Li Z."/>
            <person name="Wang Q."/>
            <person name="Van de Peer Y."/>
            <person name="Marchal K."/>
            <person name="Chen J."/>
        </authorList>
    </citation>
    <scope>NUCLEOTIDE SEQUENCE [LARGE SCALE GENOMIC DNA]</scope>
    <source>
        <tissue evidence="1">Leaf</tissue>
    </source>
</reference>
<evidence type="ECO:0000313" key="2">
    <source>
        <dbReference type="Proteomes" id="UP000607653"/>
    </source>
</evidence>
<accession>A0A822YD72</accession>
<dbReference type="Proteomes" id="UP000607653">
    <property type="component" value="Unassembled WGS sequence"/>
</dbReference>
<gene>
    <name evidence="1" type="ORF">HUJ06_010934</name>
</gene>
<dbReference type="EMBL" id="DUZY01000003">
    <property type="protein sequence ID" value="DAD32084.1"/>
    <property type="molecule type" value="Genomic_DNA"/>
</dbReference>
<organism evidence="1 2">
    <name type="scientific">Nelumbo nucifera</name>
    <name type="common">Sacred lotus</name>
    <dbReference type="NCBI Taxonomy" id="4432"/>
    <lineage>
        <taxon>Eukaryota</taxon>
        <taxon>Viridiplantae</taxon>
        <taxon>Streptophyta</taxon>
        <taxon>Embryophyta</taxon>
        <taxon>Tracheophyta</taxon>
        <taxon>Spermatophyta</taxon>
        <taxon>Magnoliopsida</taxon>
        <taxon>Proteales</taxon>
        <taxon>Nelumbonaceae</taxon>
        <taxon>Nelumbo</taxon>
    </lineage>
</organism>